<evidence type="ECO:0000256" key="8">
    <source>
        <dbReference type="ARBA" id="ARBA00023125"/>
    </source>
</evidence>
<evidence type="ECO:0000259" key="11">
    <source>
        <dbReference type="Pfam" id="PF00476"/>
    </source>
</evidence>
<dbReference type="Gene3D" id="1.20.1060.10">
    <property type="entry name" value="Taq DNA Polymerase, Chain T, domain 4"/>
    <property type="match status" value="1"/>
</dbReference>
<dbReference type="EC" id="2.7.7.7" evidence="2"/>
<reference evidence="12" key="1">
    <citation type="submission" date="2018-05" db="EMBL/GenBank/DDBJ databases">
        <authorList>
            <person name="Lanie J.A."/>
            <person name="Ng W.-L."/>
            <person name="Kazmierczak K.M."/>
            <person name="Andrzejewski T.M."/>
            <person name="Davidsen T.M."/>
            <person name="Wayne K.J."/>
            <person name="Tettelin H."/>
            <person name="Glass J.I."/>
            <person name="Rusch D."/>
            <person name="Podicherti R."/>
            <person name="Tsui H.-C.T."/>
            <person name="Winkler M.E."/>
        </authorList>
    </citation>
    <scope>NUCLEOTIDE SEQUENCE</scope>
</reference>
<dbReference type="AlphaFoldDB" id="A0A382YRY1"/>
<keyword evidence="6" id="KW-0227">DNA damage</keyword>
<dbReference type="InterPro" id="IPR001098">
    <property type="entry name" value="DNA-dir_DNA_pol_A_palm_dom"/>
</dbReference>
<keyword evidence="7" id="KW-0239">DNA-directed DNA polymerase</keyword>
<dbReference type="GO" id="GO:0006302">
    <property type="term" value="P:double-strand break repair"/>
    <property type="evidence" value="ECO:0007669"/>
    <property type="project" value="TreeGrafter"/>
</dbReference>
<dbReference type="EMBL" id="UINC01178078">
    <property type="protein sequence ID" value="SVD86047.1"/>
    <property type="molecule type" value="Genomic_DNA"/>
</dbReference>
<name>A0A382YRY1_9ZZZZ</name>
<keyword evidence="3" id="KW-0808">Transferase</keyword>
<dbReference type="SUPFAM" id="SSF56672">
    <property type="entry name" value="DNA/RNA polymerases"/>
    <property type="match status" value="1"/>
</dbReference>
<evidence type="ECO:0000256" key="6">
    <source>
        <dbReference type="ARBA" id="ARBA00022763"/>
    </source>
</evidence>
<evidence type="ECO:0000256" key="5">
    <source>
        <dbReference type="ARBA" id="ARBA00022705"/>
    </source>
</evidence>
<evidence type="ECO:0000313" key="12">
    <source>
        <dbReference type="EMBL" id="SVD86047.1"/>
    </source>
</evidence>
<accession>A0A382YRY1</accession>
<dbReference type="GO" id="GO:0003887">
    <property type="term" value="F:DNA-directed DNA polymerase activity"/>
    <property type="evidence" value="ECO:0007669"/>
    <property type="project" value="UniProtKB-KW"/>
</dbReference>
<protein>
    <recommendedName>
        <fullName evidence="2">DNA-directed DNA polymerase</fullName>
        <ecNumber evidence="2">2.7.7.7</ecNumber>
    </recommendedName>
</protein>
<evidence type="ECO:0000256" key="3">
    <source>
        <dbReference type="ARBA" id="ARBA00022679"/>
    </source>
</evidence>
<evidence type="ECO:0000256" key="10">
    <source>
        <dbReference type="ARBA" id="ARBA00049244"/>
    </source>
</evidence>
<evidence type="ECO:0000256" key="7">
    <source>
        <dbReference type="ARBA" id="ARBA00022932"/>
    </source>
</evidence>
<proteinExistence type="inferred from homology"/>
<dbReference type="GO" id="GO:0003677">
    <property type="term" value="F:DNA binding"/>
    <property type="evidence" value="ECO:0007669"/>
    <property type="project" value="UniProtKB-KW"/>
</dbReference>
<feature type="domain" description="DNA-directed DNA polymerase family A palm" evidence="11">
    <location>
        <begin position="70"/>
        <end position="261"/>
    </location>
</feature>
<dbReference type="InterPro" id="IPR043502">
    <property type="entry name" value="DNA/RNA_pol_sf"/>
</dbReference>
<comment type="similarity">
    <text evidence="1">Belongs to the DNA polymerase type-A family.</text>
</comment>
<dbReference type="InterPro" id="IPR036397">
    <property type="entry name" value="RNaseH_sf"/>
</dbReference>
<gene>
    <name evidence="12" type="ORF">METZ01_LOCUS438901</name>
</gene>
<dbReference type="InterPro" id="IPR002298">
    <property type="entry name" value="DNA_polymerase_A"/>
</dbReference>
<dbReference type="GO" id="GO:0006261">
    <property type="term" value="P:DNA-templated DNA replication"/>
    <property type="evidence" value="ECO:0007669"/>
    <property type="project" value="InterPro"/>
</dbReference>
<feature type="non-terminal residue" evidence="12">
    <location>
        <position position="1"/>
    </location>
</feature>
<dbReference type="PANTHER" id="PTHR10133">
    <property type="entry name" value="DNA POLYMERASE I"/>
    <property type="match status" value="1"/>
</dbReference>
<organism evidence="12">
    <name type="scientific">marine metagenome</name>
    <dbReference type="NCBI Taxonomy" id="408172"/>
    <lineage>
        <taxon>unclassified sequences</taxon>
        <taxon>metagenomes</taxon>
        <taxon>ecological metagenomes</taxon>
    </lineage>
</organism>
<dbReference type="PANTHER" id="PTHR10133:SF27">
    <property type="entry name" value="DNA POLYMERASE NU"/>
    <property type="match status" value="1"/>
</dbReference>
<evidence type="ECO:0000256" key="1">
    <source>
        <dbReference type="ARBA" id="ARBA00007705"/>
    </source>
</evidence>
<sequence length="261" mass="30044">GKQKKEIETIDHEDLSVLCNEQTNANWKLYHIFKKKIKEIQINTLFEDIEMPLIKVLAKMEIEGIRLDNERLSKYAIVLSNELINLTKEIQNLSEEEFNIASPKQLGNVLFEKMKLISKPKKTKSGQYSTSEVTLQKIRGKHPIIEKILEYREIKKLLSTYVLSLPALINKNTRKIHTTFNQTVTTTGRLSSTNPNLQNIPIRTERGKKIREGFIPNDEKYIILSADYSQIELRIVASLSGDNHMLEAFKNKKDIHLATAA</sequence>
<dbReference type="PRINTS" id="PR00868">
    <property type="entry name" value="DNAPOLI"/>
</dbReference>
<keyword evidence="9" id="KW-0234">DNA repair</keyword>
<evidence type="ECO:0000256" key="4">
    <source>
        <dbReference type="ARBA" id="ARBA00022695"/>
    </source>
</evidence>
<keyword evidence="4" id="KW-0548">Nucleotidyltransferase</keyword>
<evidence type="ECO:0000256" key="2">
    <source>
        <dbReference type="ARBA" id="ARBA00012417"/>
    </source>
</evidence>
<keyword evidence="8" id="KW-0238">DNA-binding</keyword>
<dbReference type="FunFam" id="1.20.1060.10:FF:000001">
    <property type="entry name" value="DNA polymerase I"/>
    <property type="match status" value="1"/>
</dbReference>
<dbReference type="Gene3D" id="3.30.70.370">
    <property type="match status" value="1"/>
</dbReference>
<dbReference type="Gene3D" id="3.30.420.10">
    <property type="entry name" value="Ribonuclease H-like superfamily/Ribonuclease H"/>
    <property type="match status" value="1"/>
</dbReference>
<keyword evidence="5" id="KW-0235">DNA replication</keyword>
<comment type="catalytic activity">
    <reaction evidence="10">
        <text>DNA(n) + a 2'-deoxyribonucleoside 5'-triphosphate = DNA(n+1) + diphosphate</text>
        <dbReference type="Rhea" id="RHEA:22508"/>
        <dbReference type="Rhea" id="RHEA-COMP:17339"/>
        <dbReference type="Rhea" id="RHEA-COMP:17340"/>
        <dbReference type="ChEBI" id="CHEBI:33019"/>
        <dbReference type="ChEBI" id="CHEBI:61560"/>
        <dbReference type="ChEBI" id="CHEBI:173112"/>
        <dbReference type="EC" id="2.7.7.7"/>
    </reaction>
</comment>
<dbReference type="Gene3D" id="1.10.150.20">
    <property type="entry name" value="5' to 3' exonuclease, C-terminal subdomain"/>
    <property type="match status" value="1"/>
</dbReference>
<evidence type="ECO:0000256" key="9">
    <source>
        <dbReference type="ARBA" id="ARBA00023204"/>
    </source>
</evidence>
<dbReference type="Pfam" id="PF00476">
    <property type="entry name" value="DNA_pol_A"/>
    <property type="match status" value="1"/>
</dbReference>
<feature type="non-terminal residue" evidence="12">
    <location>
        <position position="261"/>
    </location>
</feature>